<comment type="caution">
    <text evidence="2">The sequence shown here is derived from an EMBL/GenBank/DDBJ whole genome shotgun (WGS) entry which is preliminary data.</text>
</comment>
<reference evidence="2 3" key="1">
    <citation type="submission" date="2022-01" db="EMBL/GenBank/DDBJ databases">
        <title>Nocardioides sp. nov., an actinomycete isolated from mining soil.</title>
        <authorList>
            <person name="Liu L."/>
        </authorList>
    </citation>
    <scope>NUCLEOTIDE SEQUENCE [LARGE SCALE GENOMIC DNA]</scope>
    <source>
        <strain evidence="2 3">KLBMP 9356</strain>
    </source>
</reference>
<dbReference type="PANTHER" id="PTHR40050">
    <property type="entry name" value="INNER SPORE COAT PROTEIN H"/>
    <property type="match status" value="1"/>
</dbReference>
<dbReference type="RefSeq" id="WP_236399115.1">
    <property type="nucleotide sequence ID" value="NZ_JAKJHZ010000003.1"/>
</dbReference>
<proteinExistence type="predicted"/>
<evidence type="ECO:0000313" key="2">
    <source>
        <dbReference type="EMBL" id="MCF6376686.1"/>
    </source>
</evidence>
<protein>
    <submittedName>
        <fullName evidence="2">CotH kinase family protein</fullName>
    </submittedName>
</protein>
<dbReference type="EMBL" id="JAKJHZ010000003">
    <property type="protein sequence ID" value="MCF6376686.1"/>
    <property type="molecule type" value="Genomic_DNA"/>
</dbReference>
<keyword evidence="3" id="KW-1185">Reference proteome</keyword>
<accession>A0ABS9H9B2</accession>
<dbReference type="InterPro" id="IPR014867">
    <property type="entry name" value="Spore_coat_CotH_CotH2/3/7"/>
</dbReference>
<name>A0ABS9H9B2_9ACTN</name>
<feature type="region of interest" description="Disordered" evidence="1">
    <location>
        <begin position="326"/>
        <end position="379"/>
    </location>
</feature>
<dbReference type="PANTHER" id="PTHR40050:SF1">
    <property type="entry name" value="INNER SPORE COAT PROTEIN H"/>
    <property type="match status" value="1"/>
</dbReference>
<keyword evidence="2" id="KW-0808">Transferase</keyword>
<keyword evidence="2" id="KW-0418">Kinase</keyword>
<dbReference type="Pfam" id="PF08757">
    <property type="entry name" value="CotH"/>
    <property type="match status" value="1"/>
</dbReference>
<gene>
    <name evidence="2" type="ORF">L2K70_03640</name>
</gene>
<organism evidence="2 3">
    <name type="scientific">Nocardioides potassii</name>
    <dbReference type="NCBI Taxonomy" id="2911371"/>
    <lineage>
        <taxon>Bacteria</taxon>
        <taxon>Bacillati</taxon>
        <taxon>Actinomycetota</taxon>
        <taxon>Actinomycetes</taxon>
        <taxon>Propionibacteriales</taxon>
        <taxon>Nocardioidaceae</taxon>
        <taxon>Nocardioides</taxon>
    </lineage>
</organism>
<dbReference type="Proteomes" id="UP001201161">
    <property type="component" value="Unassembled WGS sequence"/>
</dbReference>
<sequence length="451" mass="48074">MSDHHPSRPSGPTRRVVVLASLASLALGGCSATTGDANVATTGVTSSAREVADGSGVWDASKVHAISVEVDGDAVATMIDTYQETDEKEWLEATVTIDGETFQRAGIRLKGNSSLRSVSDDSDPTDLPWLIRLDKFVDDQAVDGSSEFIIRSNSSETALNEAVALDLLAKAGLASEHAVASSFEVNGSGARLRLVVQNLDEDWEAENFSTDGLLYKSEASGDWSYRGDDPDAYTDVFDQETGDDDLTPLIDFLDFLNNSSDEYFVSELPSRLDVQSFARYLAFEELVDNFDDIDGPGNNSYLRYDAETGAFTVVAWDHNLAFGASPGGAGGPGGGFPDGEQPEGMPTDFPDGQRPEGMPTDFPDGGRPGGGYGGGGGMPGRSNVLVERFTAVEEWADLVEQAKSDLTDELIDSGYAEEVLDAWTSVLLEQAGDLVDATTVQDESDAIRAKL</sequence>
<evidence type="ECO:0000313" key="3">
    <source>
        <dbReference type="Proteomes" id="UP001201161"/>
    </source>
</evidence>
<feature type="compositionally biased region" description="Gly residues" evidence="1">
    <location>
        <begin position="366"/>
        <end position="379"/>
    </location>
</feature>
<dbReference type="GO" id="GO:0016301">
    <property type="term" value="F:kinase activity"/>
    <property type="evidence" value="ECO:0007669"/>
    <property type="project" value="UniProtKB-KW"/>
</dbReference>
<feature type="compositionally biased region" description="Gly residues" evidence="1">
    <location>
        <begin position="326"/>
        <end position="337"/>
    </location>
</feature>
<evidence type="ECO:0000256" key="1">
    <source>
        <dbReference type="SAM" id="MobiDB-lite"/>
    </source>
</evidence>